<dbReference type="AlphaFoldDB" id="A0AAV3SYY9"/>
<dbReference type="Gene3D" id="1.10.287.130">
    <property type="match status" value="1"/>
</dbReference>
<keyword evidence="3" id="KW-0808">Transferase</keyword>
<dbReference type="Pfam" id="PF00512">
    <property type="entry name" value="HisKA"/>
    <property type="match status" value="1"/>
</dbReference>
<comment type="caution">
    <text evidence="9">The sequence shown here is derived from an EMBL/GenBank/DDBJ whole genome shotgun (WGS) entry which is preliminary data.</text>
</comment>
<dbReference type="Pfam" id="PF02518">
    <property type="entry name" value="HATPase_c"/>
    <property type="match status" value="1"/>
</dbReference>
<evidence type="ECO:0000256" key="5">
    <source>
        <dbReference type="ARBA" id="ARBA00023136"/>
    </source>
</evidence>
<evidence type="ECO:0000259" key="8">
    <source>
        <dbReference type="PROSITE" id="PS50113"/>
    </source>
</evidence>
<dbReference type="PROSITE" id="PS50109">
    <property type="entry name" value="HIS_KIN"/>
    <property type="match status" value="1"/>
</dbReference>
<dbReference type="SMART" id="SM00091">
    <property type="entry name" value="PAS"/>
    <property type="match status" value="1"/>
</dbReference>
<dbReference type="InterPro" id="IPR013656">
    <property type="entry name" value="PAS_4"/>
</dbReference>
<reference evidence="9 10" key="1">
    <citation type="journal article" date="2019" name="Int. J. Syst. Evol. Microbiol.">
        <title>The Global Catalogue of Microorganisms (GCM) 10K type strain sequencing project: providing services to taxonomists for standard genome sequencing and annotation.</title>
        <authorList>
            <consortium name="The Broad Institute Genomics Platform"/>
            <consortium name="The Broad Institute Genome Sequencing Center for Infectious Disease"/>
            <person name="Wu L."/>
            <person name="Ma J."/>
        </authorList>
    </citation>
    <scope>NUCLEOTIDE SEQUENCE [LARGE SCALE GENOMIC DNA]</scope>
    <source>
        <strain evidence="9 10">JCM 16327</strain>
    </source>
</reference>
<dbReference type="GO" id="GO:0030295">
    <property type="term" value="F:protein kinase activator activity"/>
    <property type="evidence" value="ECO:0007669"/>
    <property type="project" value="TreeGrafter"/>
</dbReference>
<sequence>MDERDVVVAESLEGDPEFLRALLAHTSEGMLTIDADSTVLAVNPAIERILGYEPEELLGSSKLTIIPERLQDAHLEGISQYVETGEKHIDWTGVELPAQHKDGHEVPVSVSLQEHEYDGRQLFTGIFTDISERKRREKELRERNEDLEEFASVLSHDLRNPLSVAQAQISLAREFGEEEYFENVEDALARIDGLVDDLLAQAREGRDADVEPCSLQRVVEDAWGSVVTEDASVVLPSRAWRVEADEGRLRQALENLVRNAVEHAGADGTVTVGVLDDESGFFVADDGPGFPTDVLRRGAPGPEEGHYGLHVVERVADAHGWTVRFTNGADGGARVEFRDVSLSRA</sequence>
<evidence type="ECO:0000256" key="3">
    <source>
        <dbReference type="ARBA" id="ARBA00022679"/>
    </source>
</evidence>
<dbReference type="InterPro" id="IPR050351">
    <property type="entry name" value="BphY/WalK/GraS-like"/>
</dbReference>
<dbReference type="Gene3D" id="3.30.450.20">
    <property type="entry name" value="PAS domain"/>
    <property type="match status" value="1"/>
</dbReference>
<dbReference type="InterPro" id="IPR000014">
    <property type="entry name" value="PAS"/>
</dbReference>
<dbReference type="InterPro" id="IPR000700">
    <property type="entry name" value="PAS-assoc_C"/>
</dbReference>
<dbReference type="InterPro" id="IPR036097">
    <property type="entry name" value="HisK_dim/P_sf"/>
</dbReference>
<dbReference type="GO" id="GO:0000155">
    <property type="term" value="F:phosphorelay sensor kinase activity"/>
    <property type="evidence" value="ECO:0007669"/>
    <property type="project" value="InterPro"/>
</dbReference>
<organism evidence="9 10">
    <name type="scientific">Salarchaeum japonicum</name>
    <dbReference type="NCBI Taxonomy" id="555573"/>
    <lineage>
        <taxon>Archaea</taxon>
        <taxon>Methanobacteriati</taxon>
        <taxon>Methanobacteriota</taxon>
        <taxon>Stenosarchaea group</taxon>
        <taxon>Halobacteria</taxon>
        <taxon>Halobacteriales</taxon>
        <taxon>Halobacteriaceae</taxon>
    </lineage>
</organism>
<dbReference type="CDD" id="cd00130">
    <property type="entry name" value="PAS"/>
    <property type="match status" value="1"/>
</dbReference>
<dbReference type="Pfam" id="PF08448">
    <property type="entry name" value="PAS_4"/>
    <property type="match status" value="1"/>
</dbReference>
<dbReference type="GO" id="GO:0000156">
    <property type="term" value="F:phosphorelay response regulator activity"/>
    <property type="evidence" value="ECO:0007669"/>
    <property type="project" value="TreeGrafter"/>
</dbReference>
<accession>A0AAV3SYY9</accession>
<keyword evidence="10" id="KW-1185">Reference proteome</keyword>
<dbReference type="InterPro" id="IPR003661">
    <property type="entry name" value="HisK_dim/P_dom"/>
</dbReference>
<dbReference type="EC" id="2.7.13.3" evidence="2"/>
<dbReference type="PANTHER" id="PTHR42878:SF15">
    <property type="entry name" value="BACTERIOPHYTOCHROME"/>
    <property type="match status" value="1"/>
</dbReference>
<dbReference type="Gene3D" id="3.30.565.10">
    <property type="entry name" value="Histidine kinase-like ATPase, C-terminal domain"/>
    <property type="match status" value="1"/>
</dbReference>
<dbReference type="CDD" id="cd00082">
    <property type="entry name" value="HisKA"/>
    <property type="match status" value="1"/>
</dbReference>
<dbReference type="GeneID" id="68572194"/>
<dbReference type="SUPFAM" id="SSF55874">
    <property type="entry name" value="ATPase domain of HSP90 chaperone/DNA topoisomerase II/histidine kinase"/>
    <property type="match status" value="1"/>
</dbReference>
<dbReference type="NCBIfam" id="TIGR00229">
    <property type="entry name" value="sensory_box"/>
    <property type="match status" value="1"/>
</dbReference>
<dbReference type="PROSITE" id="PS50112">
    <property type="entry name" value="PAS"/>
    <property type="match status" value="1"/>
</dbReference>
<keyword evidence="5" id="KW-0472">Membrane</keyword>
<name>A0AAV3SYY9_9EURY</name>
<dbReference type="SUPFAM" id="SSF47384">
    <property type="entry name" value="Homodimeric domain of signal transducing histidine kinase"/>
    <property type="match status" value="1"/>
</dbReference>
<dbReference type="PANTHER" id="PTHR42878">
    <property type="entry name" value="TWO-COMPONENT HISTIDINE KINASE"/>
    <property type="match status" value="1"/>
</dbReference>
<dbReference type="InterPro" id="IPR035965">
    <property type="entry name" value="PAS-like_dom_sf"/>
</dbReference>
<dbReference type="GO" id="GO:0016020">
    <property type="term" value="C:membrane"/>
    <property type="evidence" value="ECO:0007669"/>
    <property type="project" value="UniProtKB-SubCell"/>
</dbReference>
<keyword evidence="4" id="KW-0418">Kinase</keyword>
<dbReference type="PROSITE" id="PS50113">
    <property type="entry name" value="PAC"/>
    <property type="match status" value="1"/>
</dbReference>
<evidence type="ECO:0000313" key="10">
    <source>
        <dbReference type="Proteomes" id="UP001500194"/>
    </source>
</evidence>
<feature type="domain" description="Histidine kinase" evidence="6">
    <location>
        <begin position="153"/>
        <end position="338"/>
    </location>
</feature>
<proteinExistence type="predicted"/>
<dbReference type="SUPFAM" id="SSF55785">
    <property type="entry name" value="PYP-like sensor domain (PAS domain)"/>
    <property type="match status" value="1"/>
</dbReference>
<dbReference type="SMART" id="SM00388">
    <property type="entry name" value="HisKA"/>
    <property type="match status" value="1"/>
</dbReference>
<evidence type="ECO:0000256" key="2">
    <source>
        <dbReference type="ARBA" id="ARBA00012438"/>
    </source>
</evidence>
<evidence type="ECO:0000256" key="1">
    <source>
        <dbReference type="ARBA" id="ARBA00000085"/>
    </source>
</evidence>
<evidence type="ECO:0000259" key="6">
    <source>
        <dbReference type="PROSITE" id="PS50109"/>
    </source>
</evidence>
<dbReference type="InterPro" id="IPR003594">
    <property type="entry name" value="HATPase_dom"/>
</dbReference>
<evidence type="ECO:0000313" key="9">
    <source>
        <dbReference type="EMBL" id="GAA0647108.1"/>
    </source>
</evidence>
<comment type="catalytic activity">
    <reaction evidence="1">
        <text>ATP + protein L-histidine = ADP + protein N-phospho-L-histidine.</text>
        <dbReference type="EC" id="2.7.13.3"/>
    </reaction>
</comment>
<feature type="domain" description="PAC" evidence="8">
    <location>
        <begin position="92"/>
        <end position="142"/>
    </location>
</feature>
<protein>
    <recommendedName>
        <fullName evidence="2">histidine kinase</fullName>
        <ecNumber evidence="2">2.7.13.3</ecNumber>
    </recommendedName>
</protein>
<dbReference type="GO" id="GO:0007234">
    <property type="term" value="P:osmosensory signaling via phosphorelay pathway"/>
    <property type="evidence" value="ECO:0007669"/>
    <property type="project" value="TreeGrafter"/>
</dbReference>
<dbReference type="InterPro" id="IPR036890">
    <property type="entry name" value="HATPase_C_sf"/>
</dbReference>
<feature type="domain" description="PAS" evidence="7">
    <location>
        <begin position="15"/>
        <end position="85"/>
    </location>
</feature>
<dbReference type="Proteomes" id="UP001500194">
    <property type="component" value="Unassembled WGS sequence"/>
</dbReference>
<evidence type="ECO:0000256" key="4">
    <source>
        <dbReference type="ARBA" id="ARBA00022777"/>
    </source>
</evidence>
<gene>
    <name evidence="9" type="ORF">GCM10009019_06850</name>
</gene>
<dbReference type="RefSeq" id="WP_227261605.1">
    <property type="nucleotide sequence ID" value="NZ_BAAADU010000002.1"/>
</dbReference>
<dbReference type="EMBL" id="BAAADU010000002">
    <property type="protein sequence ID" value="GAA0647108.1"/>
    <property type="molecule type" value="Genomic_DNA"/>
</dbReference>
<dbReference type="SMART" id="SM00387">
    <property type="entry name" value="HATPase_c"/>
    <property type="match status" value="1"/>
</dbReference>
<dbReference type="InterPro" id="IPR005467">
    <property type="entry name" value="His_kinase_dom"/>
</dbReference>
<evidence type="ECO:0000259" key="7">
    <source>
        <dbReference type="PROSITE" id="PS50112"/>
    </source>
</evidence>